<dbReference type="GO" id="GO:0003677">
    <property type="term" value="F:DNA binding"/>
    <property type="evidence" value="ECO:0007669"/>
    <property type="project" value="UniProtKB-UniRule"/>
</dbReference>
<comment type="caution">
    <text evidence="4">The sequence shown here is derived from an EMBL/GenBank/DDBJ whole genome shotgun (WGS) entry which is preliminary data.</text>
</comment>
<evidence type="ECO:0000313" key="4">
    <source>
        <dbReference type="EMBL" id="RGE87776.1"/>
    </source>
</evidence>
<keyword evidence="1 2" id="KW-0238">DNA-binding</keyword>
<dbReference type="SUPFAM" id="SSF46689">
    <property type="entry name" value="Homeodomain-like"/>
    <property type="match status" value="1"/>
</dbReference>
<sequence length="203" mass="23645">MKEKHYITRKEQAVLTKKKIFDTTIFLIRKKGYSKITIREICQNAEISVGTFYLYFLSKDDILLDLYSKVNQKLQDSAAIQNNDTPEKMLLFLVKAFWEQLEVSFEKELLSEIYRITLSQKKDMLLSEGQPFFQLLWEASGLFLKEKSIGGTAGPDQLAKSIAVKIQGYLFHWLVTEDISFSETREECLEDLRQFLTNLYITG</sequence>
<dbReference type="InterPro" id="IPR001647">
    <property type="entry name" value="HTH_TetR"/>
</dbReference>
<gene>
    <name evidence="4" type="ORF">DW016_06555</name>
</gene>
<proteinExistence type="predicted"/>
<dbReference type="OrthoDB" id="9810250at2"/>
<dbReference type="InterPro" id="IPR023772">
    <property type="entry name" value="DNA-bd_HTH_TetR-type_CS"/>
</dbReference>
<dbReference type="EMBL" id="QVLX01000003">
    <property type="protein sequence ID" value="RGE87776.1"/>
    <property type="molecule type" value="Genomic_DNA"/>
</dbReference>
<accession>A0A3E3K2T0</accession>
<dbReference type="PANTHER" id="PTHR43479:SF11">
    <property type="entry name" value="ACREF_ENVCD OPERON REPRESSOR-RELATED"/>
    <property type="match status" value="1"/>
</dbReference>
<reference evidence="4 5" key="1">
    <citation type="submission" date="2018-08" db="EMBL/GenBank/DDBJ databases">
        <title>A genome reference for cultivated species of the human gut microbiota.</title>
        <authorList>
            <person name="Zou Y."/>
            <person name="Xue W."/>
            <person name="Luo G."/>
        </authorList>
    </citation>
    <scope>NUCLEOTIDE SEQUENCE [LARGE SCALE GENOMIC DNA]</scope>
    <source>
        <strain evidence="4 5">AF37-2AT</strain>
    </source>
</reference>
<dbReference type="GeneID" id="97191792"/>
<dbReference type="InterPro" id="IPR050624">
    <property type="entry name" value="HTH-type_Tx_Regulator"/>
</dbReference>
<name>A0A3E3K2T0_9FIRM</name>
<keyword evidence="5" id="KW-1185">Reference proteome</keyword>
<dbReference type="RefSeq" id="WP_024731788.1">
    <property type="nucleotide sequence ID" value="NZ_BAABYU010000001.1"/>
</dbReference>
<protein>
    <submittedName>
        <fullName evidence="4">TetR/AcrR family transcriptional regulator</fullName>
    </submittedName>
</protein>
<dbReference type="Pfam" id="PF00440">
    <property type="entry name" value="TetR_N"/>
    <property type="match status" value="1"/>
</dbReference>
<dbReference type="InterPro" id="IPR009057">
    <property type="entry name" value="Homeodomain-like_sf"/>
</dbReference>
<dbReference type="PROSITE" id="PS01081">
    <property type="entry name" value="HTH_TETR_1"/>
    <property type="match status" value="1"/>
</dbReference>
<feature type="domain" description="HTH tetR-type" evidence="3">
    <location>
        <begin position="14"/>
        <end position="74"/>
    </location>
</feature>
<feature type="DNA-binding region" description="H-T-H motif" evidence="2">
    <location>
        <begin position="37"/>
        <end position="56"/>
    </location>
</feature>
<dbReference type="PANTHER" id="PTHR43479">
    <property type="entry name" value="ACREF/ENVCD OPERON REPRESSOR-RELATED"/>
    <property type="match status" value="1"/>
</dbReference>
<dbReference type="AlphaFoldDB" id="A0A3E3K2T0"/>
<evidence type="ECO:0000259" key="3">
    <source>
        <dbReference type="PROSITE" id="PS50977"/>
    </source>
</evidence>
<evidence type="ECO:0000256" key="1">
    <source>
        <dbReference type="ARBA" id="ARBA00023125"/>
    </source>
</evidence>
<dbReference type="Gene3D" id="1.10.357.10">
    <property type="entry name" value="Tetracycline Repressor, domain 2"/>
    <property type="match status" value="1"/>
</dbReference>
<evidence type="ECO:0000256" key="2">
    <source>
        <dbReference type="PROSITE-ProRule" id="PRU00335"/>
    </source>
</evidence>
<evidence type="ECO:0000313" key="5">
    <source>
        <dbReference type="Proteomes" id="UP000261080"/>
    </source>
</evidence>
<organism evidence="4 5">
    <name type="scientific">Sellimonas intestinalis</name>
    <dbReference type="NCBI Taxonomy" id="1653434"/>
    <lineage>
        <taxon>Bacteria</taxon>
        <taxon>Bacillati</taxon>
        <taxon>Bacillota</taxon>
        <taxon>Clostridia</taxon>
        <taxon>Lachnospirales</taxon>
        <taxon>Lachnospiraceae</taxon>
        <taxon>Sellimonas</taxon>
    </lineage>
</organism>
<dbReference type="PROSITE" id="PS50977">
    <property type="entry name" value="HTH_TETR_2"/>
    <property type="match status" value="1"/>
</dbReference>
<dbReference type="Proteomes" id="UP000261080">
    <property type="component" value="Unassembled WGS sequence"/>
</dbReference>